<dbReference type="GO" id="GO:0043190">
    <property type="term" value="C:ATP-binding cassette (ABC) transporter complex"/>
    <property type="evidence" value="ECO:0007669"/>
    <property type="project" value="TreeGrafter"/>
</dbReference>
<dbReference type="KEGG" id="salq:SYNTR_1675"/>
<sequence length="284" mass="31285">MEFPEFLRFELGIYVEKFIMWLILEHGNIFDAITSGVLYVLINIEKFVLMVPWWVFIALVFIFGWRIKGLVSAFLYAGLFTLIGSFGLWELLMLTIAIVLTAVLISIILGIPIGILMAYKDGVETAMRPILDAMQTMPSFVYLIPAMMLFGMGKVPAIFATMIYAIPPVIRLTNLGIREVSKEMVEAAISFGSSPLQLLTRVQIPQAMPTIMAGINQTIMMALAMVVICSMIGAGGLGSEVLISINRIDIARGFEAGLAIVILAIVIDRLTQGISQKNQTSENN</sequence>
<keyword evidence="3" id="KW-1003">Cell membrane</keyword>
<evidence type="ECO:0000256" key="4">
    <source>
        <dbReference type="ARBA" id="ARBA00022692"/>
    </source>
</evidence>
<evidence type="ECO:0000259" key="8">
    <source>
        <dbReference type="PROSITE" id="PS50928"/>
    </source>
</evidence>
<evidence type="ECO:0000256" key="5">
    <source>
        <dbReference type="ARBA" id="ARBA00022989"/>
    </source>
</evidence>
<dbReference type="GO" id="GO:0015871">
    <property type="term" value="P:choline transport"/>
    <property type="evidence" value="ECO:0007669"/>
    <property type="project" value="TreeGrafter"/>
</dbReference>
<evidence type="ECO:0000313" key="9">
    <source>
        <dbReference type="EMBL" id="QGU00269.1"/>
    </source>
</evidence>
<comment type="subcellular location">
    <subcellularLocation>
        <location evidence="7">Cell membrane</location>
        <topology evidence="7">Multi-pass membrane protein</topology>
    </subcellularLocation>
    <subcellularLocation>
        <location evidence="1">Membrane</location>
        <topology evidence="1">Multi-pass membrane protein</topology>
    </subcellularLocation>
</comment>
<keyword evidence="5 7" id="KW-1133">Transmembrane helix</keyword>
<evidence type="ECO:0000256" key="3">
    <source>
        <dbReference type="ARBA" id="ARBA00022475"/>
    </source>
</evidence>
<evidence type="ECO:0000256" key="1">
    <source>
        <dbReference type="ARBA" id="ARBA00004141"/>
    </source>
</evidence>
<feature type="transmembrane region" description="Helical" evidence="7">
    <location>
        <begin position="218"/>
        <end position="238"/>
    </location>
</feature>
<dbReference type="InterPro" id="IPR000515">
    <property type="entry name" value="MetI-like"/>
</dbReference>
<dbReference type="Pfam" id="PF00528">
    <property type="entry name" value="BPD_transp_1"/>
    <property type="match status" value="1"/>
</dbReference>
<keyword evidence="2 7" id="KW-0813">Transport</keyword>
<organism evidence="9 10">
    <name type="scientific">Candidatus Syntrophocurvum alkaliphilum</name>
    <dbReference type="NCBI Taxonomy" id="2293317"/>
    <lineage>
        <taxon>Bacteria</taxon>
        <taxon>Bacillati</taxon>
        <taxon>Bacillota</taxon>
        <taxon>Clostridia</taxon>
        <taxon>Eubacteriales</taxon>
        <taxon>Syntrophomonadaceae</taxon>
        <taxon>Candidatus Syntrophocurvum</taxon>
    </lineage>
</organism>
<dbReference type="EMBL" id="CP046457">
    <property type="protein sequence ID" value="QGU00269.1"/>
    <property type="molecule type" value="Genomic_DNA"/>
</dbReference>
<evidence type="ECO:0000256" key="7">
    <source>
        <dbReference type="RuleBase" id="RU363032"/>
    </source>
</evidence>
<reference evidence="10" key="1">
    <citation type="journal article" date="2019" name="Microbiology">
        <title>Complete Genome Sequence of an Uncultured Bacterium of the Candidate Phylum Bipolaricaulota.</title>
        <authorList>
            <person name="Kadnikov V.V."/>
            <person name="Mardanov A.V."/>
            <person name="Beletsky A.V."/>
            <person name="Frank Y.A."/>
            <person name="Karnachuk O.V."/>
            <person name="Ravin N.V."/>
        </authorList>
    </citation>
    <scope>NUCLEOTIDE SEQUENCE [LARGE SCALE GENOMIC DNA]</scope>
</reference>
<feature type="domain" description="ABC transmembrane type-1" evidence="8">
    <location>
        <begin position="92"/>
        <end position="271"/>
    </location>
</feature>
<gene>
    <name evidence="9" type="ORF">SYNTR_1675</name>
</gene>
<dbReference type="Gene3D" id="1.10.3720.10">
    <property type="entry name" value="MetI-like"/>
    <property type="match status" value="1"/>
</dbReference>
<dbReference type="GO" id="GO:0031460">
    <property type="term" value="P:glycine betaine transport"/>
    <property type="evidence" value="ECO:0007669"/>
    <property type="project" value="TreeGrafter"/>
</dbReference>
<dbReference type="GO" id="GO:0015226">
    <property type="term" value="F:carnitine transmembrane transporter activity"/>
    <property type="evidence" value="ECO:0007669"/>
    <property type="project" value="TreeGrafter"/>
</dbReference>
<dbReference type="InterPro" id="IPR035906">
    <property type="entry name" value="MetI-like_sf"/>
</dbReference>
<dbReference type="RefSeq" id="WP_156204074.1">
    <property type="nucleotide sequence ID" value="NZ_CP046457.1"/>
</dbReference>
<keyword evidence="4 7" id="KW-0812">Transmembrane</keyword>
<protein>
    <submittedName>
        <fullName evidence="9">Glycine betaine/L-proline transport system permease protein ProW</fullName>
    </submittedName>
</protein>
<dbReference type="SUPFAM" id="SSF161098">
    <property type="entry name" value="MetI-like"/>
    <property type="match status" value="1"/>
</dbReference>
<evidence type="ECO:0000256" key="2">
    <source>
        <dbReference type="ARBA" id="ARBA00022448"/>
    </source>
</evidence>
<dbReference type="GO" id="GO:0005275">
    <property type="term" value="F:amine transmembrane transporter activity"/>
    <property type="evidence" value="ECO:0007669"/>
    <property type="project" value="TreeGrafter"/>
</dbReference>
<comment type="similarity">
    <text evidence="7">Belongs to the binding-protein-dependent transport system permease family.</text>
</comment>
<feature type="transmembrane region" description="Helical" evidence="7">
    <location>
        <begin position="73"/>
        <end position="89"/>
    </location>
</feature>
<evidence type="ECO:0000313" key="10">
    <source>
        <dbReference type="Proteomes" id="UP000426444"/>
    </source>
</evidence>
<dbReference type="FunFam" id="1.10.3720.10:FF:000001">
    <property type="entry name" value="Glycine betaine ABC transporter, permease"/>
    <property type="match status" value="1"/>
</dbReference>
<feature type="transmembrane region" description="Helical" evidence="7">
    <location>
        <begin position="250"/>
        <end position="267"/>
    </location>
</feature>
<dbReference type="CDD" id="cd06261">
    <property type="entry name" value="TM_PBP2"/>
    <property type="match status" value="1"/>
</dbReference>
<evidence type="ECO:0000256" key="6">
    <source>
        <dbReference type="ARBA" id="ARBA00023136"/>
    </source>
</evidence>
<keyword evidence="6 7" id="KW-0472">Membrane</keyword>
<dbReference type="PANTHER" id="PTHR47737:SF1">
    <property type="entry name" value="GLYCINE BETAINE_PROLINE BETAINE TRANSPORT SYSTEM PERMEASE PROTEIN PROW"/>
    <property type="match status" value="1"/>
</dbReference>
<feature type="transmembrane region" description="Helical" evidence="7">
    <location>
        <begin position="139"/>
        <end position="166"/>
    </location>
</feature>
<proteinExistence type="inferred from homology"/>
<accession>A0A6I6DGP7</accession>
<feature type="transmembrane region" description="Helical" evidence="7">
    <location>
        <begin position="18"/>
        <end position="40"/>
    </location>
</feature>
<dbReference type="Proteomes" id="UP000426444">
    <property type="component" value="Chromosome"/>
</dbReference>
<keyword evidence="10" id="KW-1185">Reference proteome</keyword>
<dbReference type="PROSITE" id="PS50928">
    <property type="entry name" value="ABC_TM1"/>
    <property type="match status" value="1"/>
</dbReference>
<dbReference type="PANTHER" id="PTHR47737">
    <property type="entry name" value="GLYCINE BETAINE/PROLINE BETAINE TRANSPORT SYSTEM PERMEASE PROTEIN PROW"/>
    <property type="match status" value="1"/>
</dbReference>
<name>A0A6I6DGP7_9FIRM</name>
<dbReference type="OrthoDB" id="9801163at2"/>
<dbReference type="AlphaFoldDB" id="A0A6I6DGP7"/>
<feature type="transmembrane region" description="Helical" evidence="7">
    <location>
        <begin position="47"/>
        <end position="67"/>
    </location>
</feature>
<feature type="transmembrane region" description="Helical" evidence="7">
    <location>
        <begin position="96"/>
        <end position="119"/>
    </location>
</feature>